<dbReference type="GO" id="GO:0005524">
    <property type="term" value="F:ATP binding"/>
    <property type="evidence" value="ECO:0007669"/>
    <property type="project" value="UniProtKB-KW"/>
</dbReference>
<evidence type="ECO:0000256" key="7">
    <source>
        <dbReference type="ARBA" id="ARBA00022967"/>
    </source>
</evidence>
<dbReference type="InterPro" id="IPR015856">
    <property type="entry name" value="ABC_transpr_CbiO/EcfA_su"/>
</dbReference>
<dbReference type="RefSeq" id="WP_175373851.1">
    <property type="nucleotide sequence ID" value="NZ_JABWCS010000219.1"/>
</dbReference>
<dbReference type="Proteomes" id="UP000564806">
    <property type="component" value="Unassembled WGS sequence"/>
</dbReference>
<protein>
    <submittedName>
        <fullName evidence="11">ATP-binding cassette domain-containing protein</fullName>
    </submittedName>
</protein>
<dbReference type="SUPFAM" id="SSF52540">
    <property type="entry name" value="P-loop containing nucleoside triphosphate hydrolases"/>
    <property type="match status" value="2"/>
</dbReference>
<keyword evidence="7" id="KW-1278">Translocase</keyword>
<organism evidence="11 12">
    <name type="scientific">Paenibacillus agri</name>
    <dbReference type="NCBI Taxonomy" id="2744309"/>
    <lineage>
        <taxon>Bacteria</taxon>
        <taxon>Bacillati</taxon>
        <taxon>Bacillota</taxon>
        <taxon>Bacilli</taxon>
        <taxon>Bacillales</taxon>
        <taxon>Paenibacillaceae</taxon>
        <taxon>Paenibacillus</taxon>
    </lineage>
</organism>
<reference evidence="11" key="1">
    <citation type="submission" date="2020-06" db="EMBL/GenBank/DDBJ databases">
        <title>Paenibacillus sp. nov., isolated from soil.</title>
        <authorList>
            <person name="Seo Y.L."/>
        </authorList>
    </citation>
    <scope>NUCLEOTIDE SEQUENCE [LARGE SCALE GENOMIC DNA]</scope>
    <source>
        <strain evidence="11">JW14</strain>
    </source>
</reference>
<comment type="caution">
    <text evidence="11">The sequence shown here is derived from an EMBL/GenBank/DDBJ whole genome shotgun (WGS) entry which is preliminary data.</text>
</comment>
<evidence type="ECO:0000256" key="6">
    <source>
        <dbReference type="ARBA" id="ARBA00022840"/>
    </source>
</evidence>
<evidence type="ECO:0000256" key="1">
    <source>
        <dbReference type="ARBA" id="ARBA00004202"/>
    </source>
</evidence>
<dbReference type="InterPro" id="IPR003439">
    <property type="entry name" value="ABC_transporter-like_ATP-bd"/>
</dbReference>
<dbReference type="EMBL" id="JABWCS010000219">
    <property type="protein sequence ID" value="NUU63440.1"/>
    <property type="molecule type" value="Genomic_DNA"/>
</dbReference>
<evidence type="ECO:0000256" key="4">
    <source>
        <dbReference type="ARBA" id="ARBA00022475"/>
    </source>
</evidence>
<dbReference type="Gene3D" id="3.40.50.300">
    <property type="entry name" value="P-loop containing nucleotide triphosphate hydrolases"/>
    <property type="match status" value="2"/>
</dbReference>
<evidence type="ECO:0000256" key="5">
    <source>
        <dbReference type="ARBA" id="ARBA00022741"/>
    </source>
</evidence>
<comment type="subcellular location">
    <subcellularLocation>
        <location evidence="1">Cell membrane</location>
        <topology evidence="1">Peripheral membrane protein</topology>
    </subcellularLocation>
</comment>
<dbReference type="Pfam" id="PF00005">
    <property type="entry name" value="ABC_tran"/>
    <property type="match status" value="2"/>
</dbReference>
<keyword evidence="4" id="KW-1003">Cell membrane</keyword>
<evidence type="ECO:0000256" key="3">
    <source>
        <dbReference type="ARBA" id="ARBA00022448"/>
    </source>
</evidence>
<sequence length="578" mass="63418">MEIITADRLSFRYPDEARDSLHELSFTVREGEFVVLCGPSGCGKTTLLRHLKRELTPVGTGSGTVCYRGLPLGEWSPEIAAAEIGMVFQNPEAQIVMDTVWHELAFSMENLGYPLSVMRSRLAEIAGLFGLEPLLYKPVHELSGGQKQLLNLASVLVLQPKVLLLDEPTSQLDPIAAREFIQMLRRLNEEMSVTVIISEHRLEEVLPLADRVLMLEDGKLKAEGTPREIAVKLGGGAASPSDLAYFPAATRVYLGLTAEAALEGAGPIPLTVREGKQWLQREWRTDREGEGARPSAEHHSAAKEAGGSQRSSIPSDRPSEESVLAEEILKAREITFRYEKEGPEVLKKLSLSLFRGELLAILGGNGAGKSTLLHLLNGLAKPQRGRIDLAKGSSTGYLAQNPLLYFSQDTARAELRQMAEYGGLSATEAQEEIDGLLDIFELGELLERHPHDLSGGQQQKLALGMVLLLRPDILLLDEPTKGLDPAAKEKLASLLLHLRELGKSIIVVTHDVEFAASYATRCALLFDGGITAEGPPETFFSANYFYTTAVNRMVRDWLPQALTVEEVTRQWPAFASRS</sequence>
<dbReference type="PROSITE" id="PS00211">
    <property type="entry name" value="ABC_TRANSPORTER_1"/>
    <property type="match status" value="2"/>
</dbReference>
<dbReference type="CDD" id="cd03225">
    <property type="entry name" value="ABC_cobalt_CbiO_domain1"/>
    <property type="match status" value="1"/>
</dbReference>
<proteinExistence type="inferred from homology"/>
<gene>
    <name evidence="11" type="ORF">HPT30_24070</name>
</gene>
<evidence type="ECO:0000256" key="8">
    <source>
        <dbReference type="ARBA" id="ARBA00023136"/>
    </source>
</evidence>
<feature type="domain" description="ABC transporter" evidence="10">
    <location>
        <begin position="4"/>
        <end position="242"/>
    </location>
</feature>
<dbReference type="PROSITE" id="PS50893">
    <property type="entry name" value="ABC_TRANSPORTER_2"/>
    <property type="match status" value="2"/>
</dbReference>
<evidence type="ECO:0000259" key="10">
    <source>
        <dbReference type="PROSITE" id="PS50893"/>
    </source>
</evidence>
<evidence type="ECO:0000313" key="12">
    <source>
        <dbReference type="Proteomes" id="UP000564806"/>
    </source>
</evidence>
<dbReference type="GO" id="GO:0016887">
    <property type="term" value="F:ATP hydrolysis activity"/>
    <property type="evidence" value="ECO:0007669"/>
    <property type="project" value="InterPro"/>
</dbReference>
<accession>A0A850EUA8</accession>
<feature type="domain" description="ABC transporter" evidence="10">
    <location>
        <begin position="329"/>
        <end position="552"/>
    </location>
</feature>
<evidence type="ECO:0000313" key="11">
    <source>
        <dbReference type="EMBL" id="NUU63440.1"/>
    </source>
</evidence>
<keyword evidence="12" id="KW-1185">Reference proteome</keyword>
<evidence type="ECO:0000256" key="9">
    <source>
        <dbReference type="SAM" id="MobiDB-lite"/>
    </source>
</evidence>
<name>A0A850EUA8_9BACL</name>
<dbReference type="PANTHER" id="PTHR43553">
    <property type="entry name" value="HEAVY METAL TRANSPORTER"/>
    <property type="match status" value="1"/>
</dbReference>
<dbReference type="InterPro" id="IPR003593">
    <property type="entry name" value="AAA+_ATPase"/>
</dbReference>
<keyword evidence="3" id="KW-0813">Transport</keyword>
<feature type="region of interest" description="Disordered" evidence="9">
    <location>
        <begin position="285"/>
        <end position="322"/>
    </location>
</feature>
<keyword evidence="8" id="KW-0472">Membrane</keyword>
<dbReference type="InterPro" id="IPR050095">
    <property type="entry name" value="ECF_ABC_transporter_ATP-bd"/>
</dbReference>
<dbReference type="InterPro" id="IPR027417">
    <property type="entry name" value="P-loop_NTPase"/>
</dbReference>
<keyword evidence="5" id="KW-0547">Nucleotide-binding</keyword>
<dbReference type="AlphaFoldDB" id="A0A850EUA8"/>
<evidence type="ECO:0000256" key="2">
    <source>
        <dbReference type="ARBA" id="ARBA00005417"/>
    </source>
</evidence>
<feature type="compositionally biased region" description="Basic and acidic residues" evidence="9">
    <location>
        <begin position="285"/>
        <end position="302"/>
    </location>
</feature>
<comment type="similarity">
    <text evidence="2">Belongs to the ABC transporter superfamily.</text>
</comment>
<dbReference type="SMART" id="SM00382">
    <property type="entry name" value="AAA"/>
    <property type="match status" value="2"/>
</dbReference>
<dbReference type="GO" id="GO:0043190">
    <property type="term" value="C:ATP-binding cassette (ABC) transporter complex"/>
    <property type="evidence" value="ECO:0007669"/>
    <property type="project" value="TreeGrafter"/>
</dbReference>
<dbReference type="InterPro" id="IPR017871">
    <property type="entry name" value="ABC_transporter-like_CS"/>
</dbReference>
<keyword evidence="6 11" id="KW-0067">ATP-binding</keyword>
<dbReference type="GO" id="GO:0042626">
    <property type="term" value="F:ATPase-coupled transmembrane transporter activity"/>
    <property type="evidence" value="ECO:0007669"/>
    <property type="project" value="TreeGrafter"/>
</dbReference>